<accession>A0A6A7B724</accession>
<feature type="compositionally biased region" description="Basic residues" evidence="1">
    <location>
        <begin position="128"/>
        <end position="138"/>
    </location>
</feature>
<feature type="compositionally biased region" description="Polar residues" evidence="1">
    <location>
        <begin position="139"/>
        <end position="148"/>
    </location>
</feature>
<keyword evidence="3" id="KW-1185">Reference proteome</keyword>
<organism evidence="2 3">
    <name type="scientific">Plenodomus tracheiphilus IPT5</name>
    <dbReference type="NCBI Taxonomy" id="1408161"/>
    <lineage>
        <taxon>Eukaryota</taxon>
        <taxon>Fungi</taxon>
        <taxon>Dikarya</taxon>
        <taxon>Ascomycota</taxon>
        <taxon>Pezizomycotina</taxon>
        <taxon>Dothideomycetes</taxon>
        <taxon>Pleosporomycetidae</taxon>
        <taxon>Pleosporales</taxon>
        <taxon>Pleosporineae</taxon>
        <taxon>Leptosphaeriaceae</taxon>
        <taxon>Plenodomus</taxon>
    </lineage>
</organism>
<feature type="region of interest" description="Disordered" evidence="1">
    <location>
        <begin position="126"/>
        <end position="148"/>
    </location>
</feature>
<dbReference type="Proteomes" id="UP000799423">
    <property type="component" value="Unassembled WGS sequence"/>
</dbReference>
<evidence type="ECO:0000256" key="1">
    <source>
        <dbReference type="SAM" id="MobiDB-lite"/>
    </source>
</evidence>
<name>A0A6A7B724_9PLEO</name>
<dbReference type="AlphaFoldDB" id="A0A6A7B724"/>
<gene>
    <name evidence="2" type="ORF">T440DRAFT_72493</name>
</gene>
<protein>
    <submittedName>
        <fullName evidence="2">Uncharacterized protein</fullName>
    </submittedName>
</protein>
<sequence length="204" mass="23216">MAYSAFLDTLLMHWSDWMIHDFDREGGLVRCDGTGKERTAWERRYGVEENAAKDCIYVANERMKNGRVNKMDLNSILRETDEAGPMERRHGESGFTLCRYSSNSPRTDTLDDCNVPVRDILALQRGTTRGRRCQKRSRQPTATQHPKQSSSPAWVCLARCQDTTNEGFSDVFALTWRRSQVLSNRSPMTGGSAKIGVLPYLFGR</sequence>
<proteinExistence type="predicted"/>
<evidence type="ECO:0000313" key="2">
    <source>
        <dbReference type="EMBL" id="KAF2851281.1"/>
    </source>
</evidence>
<reference evidence="2" key="1">
    <citation type="submission" date="2020-01" db="EMBL/GenBank/DDBJ databases">
        <authorList>
            <consortium name="DOE Joint Genome Institute"/>
            <person name="Haridas S."/>
            <person name="Albert R."/>
            <person name="Binder M."/>
            <person name="Bloem J."/>
            <person name="Labutti K."/>
            <person name="Salamov A."/>
            <person name="Andreopoulos B."/>
            <person name="Baker S.E."/>
            <person name="Barry K."/>
            <person name="Bills G."/>
            <person name="Bluhm B.H."/>
            <person name="Cannon C."/>
            <person name="Castanera R."/>
            <person name="Culley D.E."/>
            <person name="Daum C."/>
            <person name="Ezra D."/>
            <person name="Gonzalez J.B."/>
            <person name="Henrissat B."/>
            <person name="Kuo A."/>
            <person name="Liang C."/>
            <person name="Lipzen A."/>
            <person name="Lutzoni F."/>
            <person name="Magnuson J."/>
            <person name="Mondo S."/>
            <person name="Nolan M."/>
            <person name="Ohm R."/>
            <person name="Pangilinan J."/>
            <person name="Park H.-J."/>
            <person name="Ramirez L."/>
            <person name="Alfaro M."/>
            <person name="Sun H."/>
            <person name="Tritt A."/>
            <person name="Yoshinaga Y."/>
            <person name="Zwiers L.-H."/>
            <person name="Turgeon B.G."/>
            <person name="Goodwin S.B."/>
            <person name="Spatafora J.W."/>
            <person name="Crous P.W."/>
            <person name="Grigoriev I.V."/>
        </authorList>
    </citation>
    <scope>NUCLEOTIDE SEQUENCE</scope>
    <source>
        <strain evidence="2">IPT5</strain>
    </source>
</reference>
<evidence type="ECO:0000313" key="3">
    <source>
        <dbReference type="Proteomes" id="UP000799423"/>
    </source>
</evidence>
<dbReference type="EMBL" id="MU006303">
    <property type="protein sequence ID" value="KAF2851281.1"/>
    <property type="molecule type" value="Genomic_DNA"/>
</dbReference>